<dbReference type="AlphaFoldDB" id="A0A101T3Y3"/>
<proteinExistence type="predicted"/>
<dbReference type="Proteomes" id="UP000053024">
    <property type="component" value="Unassembled WGS sequence"/>
</dbReference>
<comment type="caution">
    <text evidence="2">The sequence shown here is derived from an EMBL/GenBank/DDBJ whole genome shotgun (WGS) entry which is preliminary data.</text>
</comment>
<evidence type="ECO:0000256" key="1">
    <source>
        <dbReference type="SAM" id="MobiDB-lite"/>
    </source>
</evidence>
<reference evidence="2 3" key="1">
    <citation type="submission" date="2015-10" db="EMBL/GenBank/DDBJ databases">
        <title>Draft genome sequence of Streptomyces bungoensis DSM 41781, type strain for the species Streptomyces bungoensis.</title>
        <authorList>
            <person name="Ruckert C."/>
            <person name="Winkler A."/>
            <person name="Kalinowski J."/>
            <person name="Kampfer P."/>
            <person name="Glaeser S."/>
        </authorList>
    </citation>
    <scope>NUCLEOTIDE SEQUENCE [LARGE SCALE GENOMIC DNA]</scope>
    <source>
        <strain evidence="2 3">DSM 41781</strain>
    </source>
</reference>
<name>A0A101T3Y3_9ACTN</name>
<keyword evidence="3" id="KW-1185">Reference proteome</keyword>
<evidence type="ECO:0000313" key="2">
    <source>
        <dbReference type="EMBL" id="KUN85299.1"/>
    </source>
</evidence>
<dbReference type="EMBL" id="LMWX01000020">
    <property type="protein sequence ID" value="KUN85299.1"/>
    <property type="molecule type" value="Genomic_DNA"/>
</dbReference>
<organism evidence="2 3">
    <name type="scientific">Streptomyces bungoensis</name>
    <dbReference type="NCBI Taxonomy" id="285568"/>
    <lineage>
        <taxon>Bacteria</taxon>
        <taxon>Bacillati</taxon>
        <taxon>Actinomycetota</taxon>
        <taxon>Actinomycetes</taxon>
        <taxon>Kitasatosporales</taxon>
        <taxon>Streptomycetaceae</taxon>
        <taxon>Streptomyces</taxon>
    </lineage>
</organism>
<protein>
    <submittedName>
        <fullName evidence="2">Uncharacterized protein</fullName>
    </submittedName>
</protein>
<feature type="region of interest" description="Disordered" evidence="1">
    <location>
        <begin position="1"/>
        <end position="39"/>
    </location>
</feature>
<accession>A0A101T3Y3</accession>
<feature type="compositionally biased region" description="Low complexity" evidence="1">
    <location>
        <begin position="23"/>
        <end position="39"/>
    </location>
</feature>
<sequence length="164" mass="16889">MLHPRHLGGRPQQLDIGQRDDLSAAARPPLALGPSGPARPAAGAGVLLALEVGGGDPLLVGAPDGREPLVDHVGPARAVRGEFAPVQLGPGKDHEVFRRVSEAEDELGETSDEMGQIGGLFKPIDPMPSLRVARVPVHPVGLALVPAPSRPRARTAAPPPSTVA</sequence>
<gene>
    <name evidence="2" type="ORF">AQJ66_14185</name>
</gene>
<evidence type="ECO:0000313" key="3">
    <source>
        <dbReference type="Proteomes" id="UP000053024"/>
    </source>
</evidence>
<feature type="region of interest" description="Disordered" evidence="1">
    <location>
        <begin position="144"/>
        <end position="164"/>
    </location>
</feature>